<reference evidence="2 3" key="1">
    <citation type="submission" date="2017-12" db="EMBL/GenBank/DDBJ databases">
        <authorList>
            <person name="Pombert J.-F."/>
            <person name="Haag K.L."/>
            <person name="Ebert D."/>
        </authorList>
    </citation>
    <scope>NUCLEOTIDE SEQUENCE [LARGE SCALE GENOMIC DNA]</scope>
    <source>
        <strain evidence="2">IL-BN-2</strain>
    </source>
</reference>
<comment type="caution">
    <text evidence="2">The sequence shown here is derived from an EMBL/GenBank/DDBJ whole genome shotgun (WGS) entry which is preliminary data.</text>
</comment>
<protein>
    <submittedName>
        <fullName evidence="2">Uncharacterized protein</fullName>
    </submittedName>
</protein>
<feature type="region of interest" description="Disordered" evidence="1">
    <location>
        <begin position="1"/>
        <end position="23"/>
    </location>
</feature>
<organism evidence="2 3">
    <name type="scientific">Hamiltosporidium magnivora</name>
    <dbReference type="NCBI Taxonomy" id="148818"/>
    <lineage>
        <taxon>Eukaryota</taxon>
        <taxon>Fungi</taxon>
        <taxon>Fungi incertae sedis</taxon>
        <taxon>Microsporidia</taxon>
        <taxon>Dubosqiidae</taxon>
        <taxon>Hamiltosporidium</taxon>
    </lineage>
</organism>
<proteinExistence type="predicted"/>
<name>A0A4Q9KUG8_9MICR</name>
<evidence type="ECO:0000313" key="2">
    <source>
        <dbReference type="EMBL" id="TBT97619.1"/>
    </source>
</evidence>
<dbReference type="EMBL" id="PIXR01002843">
    <property type="protein sequence ID" value="TBT97619.1"/>
    <property type="molecule type" value="Genomic_DNA"/>
</dbReference>
<dbReference type="Proteomes" id="UP000293045">
    <property type="component" value="Unassembled WGS sequence"/>
</dbReference>
<accession>A0A4Q9KUG8</accession>
<gene>
    <name evidence="2" type="ORF">CWI39_2843p0010</name>
</gene>
<evidence type="ECO:0000256" key="1">
    <source>
        <dbReference type="SAM" id="MobiDB-lite"/>
    </source>
</evidence>
<evidence type="ECO:0000313" key="3">
    <source>
        <dbReference type="Proteomes" id="UP000293045"/>
    </source>
</evidence>
<sequence>MSRKPHKAISERRATQQRHLSRRTIQETHEEGILDVVVRTRKFPSELVDSKILTKLIESGVSMPNLMCQLSNVMWQLFKPRKYANTSKHARNSKMGVERKYL</sequence>
<dbReference type="VEuPathDB" id="MicrosporidiaDB:CWI39_2843p0010"/>
<dbReference type="AlphaFoldDB" id="A0A4Q9KUG8"/>